<feature type="transmembrane region" description="Helical" evidence="1">
    <location>
        <begin position="67"/>
        <end position="87"/>
    </location>
</feature>
<evidence type="ECO:0000313" key="3">
    <source>
        <dbReference type="Proteomes" id="UP000076925"/>
    </source>
</evidence>
<reference evidence="2 3" key="1">
    <citation type="journal article" date="2013" name="Genome Biol. Evol.">
        <title>Genomes of Stigonematalean cyanobacteria (subsection V) and the evolution of oxygenic photosynthesis from prokaryotes to plastids.</title>
        <authorList>
            <person name="Dagan T."/>
            <person name="Roettger M."/>
            <person name="Stucken K."/>
            <person name="Landan G."/>
            <person name="Koch R."/>
            <person name="Major P."/>
            <person name="Gould S.B."/>
            <person name="Goremykin V.V."/>
            <person name="Rippka R."/>
            <person name="Tandeau de Marsac N."/>
            <person name="Gugger M."/>
            <person name="Lockhart P.J."/>
            <person name="Allen J.F."/>
            <person name="Brune I."/>
            <person name="Maus I."/>
            <person name="Puhler A."/>
            <person name="Martin W.F."/>
        </authorList>
    </citation>
    <scope>NUCLEOTIDE SEQUENCE [LARGE SCALE GENOMIC DNA]</scope>
    <source>
        <strain evidence="2 3">PCC 7110</strain>
    </source>
</reference>
<gene>
    <name evidence="2" type="ORF">WA1_29720</name>
</gene>
<feature type="transmembrane region" description="Helical" evidence="1">
    <location>
        <begin position="186"/>
        <end position="203"/>
    </location>
</feature>
<organism evidence="2 3">
    <name type="scientific">Scytonema hofmannii PCC 7110</name>
    <dbReference type="NCBI Taxonomy" id="128403"/>
    <lineage>
        <taxon>Bacteria</taxon>
        <taxon>Bacillati</taxon>
        <taxon>Cyanobacteriota</taxon>
        <taxon>Cyanophyceae</taxon>
        <taxon>Nostocales</taxon>
        <taxon>Scytonemataceae</taxon>
        <taxon>Scytonema</taxon>
    </lineage>
</organism>
<dbReference type="Proteomes" id="UP000076925">
    <property type="component" value="Unassembled WGS sequence"/>
</dbReference>
<feature type="transmembrane region" description="Helical" evidence="1">
    <location>
        <begin position="356"/>
        <end position="379"/>
    </location>
</feature>
<feature type="transmembrane region" description="Helical" evidence="1">
    <location>
        <begin position="107"/>
        <end position="126"/>
    </location>
</feature>
<feature type="transmembrane region" description="Helical" evidence="1">
    <location>
        <begin position="232"/>
        <end position="249"/>
    </location>
</feature>
<dbReference type="RefSeq" id="WP_017740703.1">
    <property type="nucleotide sequence ID" value="NZ_KQ976354.1"/>
</dbReference>
<feature type="transmembrane region" description="Helical" evidence="1">
    <location>
        <begin position="6"/>
        <end position="21"/>
    </location>
</feature>
<feature type="transmembrane region" description="Helical" evidence="1">
    <location>
        <begin position="391"/>
        <end position="409"/>
    </location>
</feature>
<dbReference type="EMBL" id="ANNX02000031">
    <property type="protein sequence ID" value="KYC40125.1"/>
    <property type="molecule type" value="Genomic_DNA"/>
</dbReference>
<keyword evidence="1" id="KW-1133">Transmembrane helix</keyword>
<evidence type="ECO:0000256" key="1">
    <source>
        <dbReference type="SAM" id="Phobius"/>
    </source>
</evidence>
<dbReference type="STRING" id="128403.WA1_29720"/>
<comment type="caution">
    <text evidence="2">The sequence shown here is derived from an EMBL/GenBank/DDBJ whole genome shotgun (WGS) entry which is preliminary data.</text>
</comment>
<dbReference type="OrthoDB" id="569077at2"/>
<keyword evidence="1" id="KW-0472">Membrane</keyword>
<feature type="transmembrane region" description="Helical" evidence="1">
    <location>
        <begin position="209"/>
        <end position="225"/>
    </location>
</feature>
<name>A0A139X621_9CYAN</name>
<evidence type="ECO:0000313" key="2">
    <source>
        <dbReference type="EMBL" id="KYC40125.1"/>
    </source>
</evidence>
<proteinExistence type="predicted"/>
<keyword evidence="1" id="KW-0812">Transmembrane</keyword>
<keyword evidence="3" id="KW-1185">Reference proteome</keyword>
<feature type="transmembrane region" description="Helical" evidence="1">
    <location>
        <begin position="421"/>
        <end position="444"/>
    </location>
</feature>
<accession>A0A139X621</accession>
<feature type="transmembrane region" description="Helical" evidence="1">
    <location>
        <begin position="161"/>
        <end position="179"/>
    </location>
</feature>
<sequence>MLATAYLGLIVFIIFLEFFRKKAKAIDFLSLFNIIYILMYPLPALILDADSRSSSSILNFRSTLYISNIQTGLAIFIGYFVVVIGFYSSSSPKNGKNIFIKSKDNSVILLACFLLLLSIVSIHLYSSQYGGFVYALSNANLIRQQAEIVDTGGALVFFKHFMGLSQLTSYLVASFLFIKKTKTRRVFLYFIFIFSVVLSTIAVTMIGSRGGWISYYIVFYLVYVLQTEKFSWGFVIPFICFISLFIVYGKPLFFSLTALPDGFGAMVEKFQEFLNNSPDEGFSFEKFMSSFVYPLHSLDAAFYTHYEPRLFVDWIYAFVTLLPERLLNDIEVPKTISYYNTYYIIGTNEYEIPTGFLAFGVYSMSWFGLIVVCFAYGWIGRYLQNILLNNIFEIPWVPFLYIVIAKIWLDYFTAGDPRILIFPNLGLLFSVTLLLSLASKITIVKPQNQKIIGRKSCVR</sequence>
<dbReference type="AlphaFoldDB" id="A0A139X621"/>
<feature type="transmembrane region" description="Helical" evidence="1">
    <location>
        <begin position="28"/>
        <end position="47"/>
    </location>
</feature>
<evidence type="ECO:0008006" key="4">
    <source>
        <dbReference type="Google" id="ProtNLM"/>
    </source>
</evidence>
<protein>
    <recommendedName>
        <fullName evidence="4">Oligosaccharide repeat unit polymerase</fullName>
    </recommendedName>
</protein>